<accession>A0ABP0MDK2</accession>
<gene>
    <name evidence="1" type="ORF">CCMP2556_LOCUS25110</name>
</gene>
<comment type="caution">
    <text evidence="1">The sequence shown here is derived from an EMBL/GenBank/DDBJ whole genome shotgun (WGS) entry which is preliminary data.</text>
</comment>
<keyword evidence="2" id="KW-1185">Reference proteome</keyword>
<organism evidence="1 2">
    <name type="scientific">Durusdinium trenchii</name>
    <dbReference type="NCBI Taxonomy" id="1381693"/>
    <lineage>
        <taxon>Eukaryota</taxon>
        <taxon>Sar</taxon>
        <taxon>Alveolata</taxon>
        <taxon>Dinophyceae</taxon>
        <taxon>Suessiales</taxon>
        <taxon>Symbiodiniaceae</taxon>
        <taxon>Durusdinium</taxon>
    </lineage>
</organism>
<protein>
    <submittedName>
        <fullName evidence="1">Uncharacterized protein</fullName>
    </submittedName>
</protein>
<reference evidence="1 2" key="1">
    <citation type="submission" date="2024-02" db="EMBL/GenBank/DDBJ databases">
        <authorList>
            <person name="Chen Y."/>
            <person name="Shah S."/>
            <person name="Dougan E. K."/>
            <person name="Thang M."/>
            <person name="Chan C."/>
        </authorList>
    </citation>
    <scope>NUCLEOTIDE SEQUENCE [LARGE SCALE GENOMIC DNA]</scope>
</reference>
<dbReference type="EMBL" id="CAXAMN010016669">
    <property type="protein sequence ID" value="CAK9048847.1"/>
    <property type="molecule type" value="Genomic_DNA"/>
</dbReference>
<sequence>MNLFCNIPGNETSIVFSCGMQYHIYALQRYPKTRRFLLSRLAQRKRLVCQTRLSMHLSSVLGFSCLLFCVSALRPADSLEGALEDDSQMKRQGTDAKARETCAQALAKAAAPGGAEHNPERCVQECKTEQPHCHQRCAVRTKMQMVLQMIKALTKQFKPEEQETCSVSLEVPISGQDREKENVETSCPKICTEMTILESFEHSFEKTMCADLTQDQKHLCSVIIEPI</sequence>
<dbReference type="Proteomes" id="UP001642484">
    <property type="component" value="Unassembled WGS sequence"/>
</dbReference>
<evidence type="ECO:0000313" key="2">
    <source>
        <dbReference type="Proteomes" id="UP001642484"/>
    </source>
</evidence>
<proteinExistence type="predicted"/>
<name>A0ABP0MDK2_9DINO</name>
<evidence type="ECO:0000313" key="1">
    <source>
        <dbReference type="EMBL" id="CAK9048847.1"/>
    </source>
</evidence>